<dbReference type="EMBL" id="JELW01000041">
    <property type="protein sequence ID" value="EXU97082.1"/>
    <property type="molecule type" value="Genomic_DNA"/>
</dbReference>
<dbReference type="AlphaFoldDB" id="A0A0A1UQB6"/>
<gene>
    <name evidence="2" type="ORF">X797_009847</name>
</gene>
<evidence type="ECO:0000313" key="2">
    <source>
        <dbReference type="EMBL" id="EXU97082.1"/>
    </source>
</evidence>
<accession>A0A0A1UQB6</accession>
<feature type="region of interest" description="Disordered" evidence="1">
    <location>
        <begin position="58"/>
        <end position="82"/>
    </location>
</feature>
<reference evidence="2 3" key="1">
    <citation type="submission" date="2014-02" db="EMBL/GenBank/DDBJ databases">
        <title>The genome sequence of the entomopathogenic fungus Metarhizium robertsii ARSEF 2575.</title>
        <authorList>
            <person name="Giuliano Garisto Donzelli B."/>
            <person name="Roe B.A."/>
            <person name="Macmil S.L."/>
            <person name="Krasnoff S.B."/>
            <person name="Gibson D.M."/>
        </authorList>
    </citation>
    <scope>NUCLEOTIDE SEQUENCE [LARGE SCALE GENOMIC DNA]</scope>
    <source>
        <strain evidence="2 3">ARSEF 2575</strain>
    </source>
</reference>
<evidence type="ECO:0000256" key="1">
    <source>
        <dbReference type="SAM" id="MobiDB-lite"/>
    </source>
</evidence>
<evidence type="ECO:0000313" key="3">
    <source>
        <dbReference type="Proteomes" id="UP000030151"/>
    </source>
</evidence>
<dbReference type="HOGENOM" id="CLU_2386652_0_0_1"/>
<proteinExistence type="predicted"/>
<sequence>MTNTRATPAIIMLEEEFAVEIRAEAAEKRSEVAEAYALLAEAVLLRNVKSRQLSKFGQSKSETIGKRGGGGGGGGGGSGTCFSMSVRLVIGFDY</sequence>
<protein>
    <submittedName>
        <fullName evidence="2">Uncharacterized protein</fullName>
    </submittedName>
</protein>
<organism evidence="2 3">
    <name type="scientific">Metarhizium robertsii</name>
    <dbReference type="NCBI Taxonomy" id="568076"/>
    <lineage>
        <taxon>Eukaryota</taxon>
        <taxon>Fungi</taxon>
        <taxon>Dikarya</taxon>
        <taxon>Ascomycota</taxon>
        <taxon>Pezizomycotina</taxon>
        <taxon>Sordariomycetes</taxon>
        <taxon>Hypocreomycetidae</taxon>
        <taxon>Hypocreales</taxon>
        <taxon>Clavicipitaceae</taxon>
        <taxon>Metarhizium</taxon>
    </lineage>
</organism>
<dbReference type="Proteomes" id="UP000030151">
    <property type="component" value="Unassembled WGS sequence"/>
</dbReference>
<comment type="caution">
    <text evidence="2">The sequence shown here is derived from an EMBL/GenBank/DDBJ whole genome shotgun (WGS) entry which is preliminary data.</text>
</comment>
<feature type="compositionally biased region" description="Gly residues" evidence="1">
    <location>
        <begin position="66"/>
        <end position="79"/>
    </location>
</feature>
<name>A0A0A1UQB6_9HYPO</name>